<gene>
    <name evidence="1" type="ORF">METZ01_LOCUS58300</name>
</gene>
<sequence>MGDNAAVEDYEGLVEVADQGPEGLYEYFSERGWGDGLPLVAPTHERVEESLSHADGDPDEPVAILSPRDGVATRRAVAVNAVLAGCRPEYLPVVLTAVRALGHQQVNLRGVNATTHPVAPLSIVHGEVVDALGFNAGLGAFGPGTRANATVGRAVRLVLLHVAGARPGPGDASTQGQPSKYTYCVAENSAESPWEPYHRSVGVEAPSAVTVHCGENPHNFHDMESDRIERILDKAASVMATFGVNNACISGGEWFIGLCPEHAAVADGDGWARADVAAYLFEHARRPASEFRAQFDRLAWADWMRAADDEALLPMTQEPGNIRVFVTGGPGKHSCVIPSWGMTRSVTLPVAG</sequence>
<dbReference type="AlphaFoldDB" id="A0A381SN79"/>
<accession>A0A381SN79</accession>
<dbReference type="EMBL" id="UINC01003340">
    <property type="protein sequence ID" value="SVA05446.1"/>
    <property type="molecule type" value="Genomic_DNA"/>
</dbReference>
<proteinExistence type="predicted"/>
<evidence type="ECO:0000313" key="1">
    <source>
        <dbReference type="EMBL" id="SVA05446.1"/>
    </source>
</evidence>
<protein>
    <submittedName>
        <fullName evidence="1">Uncharacterized protein</fullName>
    </submittedName>
</protein>
<organism evidence="1">
    <name type="scientific">marine metagenome</name>
    <dbReference type="NCBI Taxonomy" id="408172"/>
    <lineage>
        <taxon>unclassified sequences</taxon>
        <taxon>metagenomes</taxon>
        <taxon>ecological metagenomes</taxon>
    </lineage>
</organism>
<name>A0A381SN79_9ZZZZ</name>
<reference evidence="1" key="1">
    <citation type="submission" date="2018-05" db="EMBL/GenBank/DDBJ databases">
        <authorList>
            <person name="Lanie J.A."/>
            <person name="Ng W.-L."/>
            <person name="Kazmierczak K.M."/>
            <person name="Andrzejewski T.M."/>
            <person name="Davidsen T.M."/>
            <person name="Wayne K.J."/>
            <person name="Tettelin H."/>
            <person name="Glass J.I."/>
            <person name="Rusch D."/>
            <person name="Podicherti R."/>
            <person name="Tsui H.-C.T."/>
            <person name="Winkler M.E."/>
        </authorList>
    </citation>
    <scope>NUCLEOTIDE SEQUENCE</scope>
</reference>